<proteinExistence type="predicted"/>
<accession>A0A9D4LLN8</accession>
<dbReference type="EMBL" id="JAIWYP010000002">
    <property type="protein sequence ID" value="KAH3860798.1"/>
    <property type="molecule type" value="Genomic_DNA"/>
</dbReference>
<dbReference type="AlphaFoldDB" id="A0A9D4LLN8"/>
<evidence type="ECO:0000313" key="1">
    <source>
        <dbReference type="EMBL" id="KAH3860798.1"/>
    </source>
</evidence>
<name>A0A9D4LLN8_DREPO</name>
<organism evidence="1 2">
    <name type="scientific">Dreissena polymorpha</name>
    <name type="common">Zebra mussel</name>
    <name type="synonym">Mytilus polymorpha</name>
    <dbReference type="NCBI Taxonomy" id="45954"/>
    <lineage>
        <taxon>Eukaryota</taxon>
        <taxon>Metazoa</taxon>
        <taxon>Spiralia</taxon>
        <taxon>Lophotrochozoa</taxon>
        <taxon>Mollusca</taxon>
        <taxon>Bivalvia</taxon>
        <taxon>Autobranchia</taxon>
        <taxon>Heteroconchia</taxon>
        <taxon>Euheterodonta</taxon>
        <taxon>Imparidentia</taxon>
        <taxon>Neoheterodontei</taxon>
        <taxon>Myida</taxon>
        <taxon>Dreissenoidea</taxon>
        <taxon>Dreissenidae</taxon>
        <taxon>Dreissena</taxon>
    </lineage>
</organism>
<reference evidence="1" key="1">
    <citation type="journal article" date="2019" name="bioRxiv">
        <title>The Genome of the Zebra Mussel, Dreissena polymorpha: A Resource for Invasive Species Research.</title>
        <authorList>
            <person name="McCartney M.A."/>
            <person name="Auch B."/>
            <person name="Kono T."/>
            <person name="Mallez S."/>
            <person name="Zhang Y."/>
            <person name="Obille A."/>
            <person name="Becker A."/>
            <person name="Abrahante J.E."/>
            <person name="Garbe J."/>
            <person name="Badalamenti J.P."/>
            <person name="Herman A."/>
            <person name="Mangelson H."/>
            <person name="Liachko I."/>
            <person name="Sullivan S."/>
            <person name="Sone E.D."/>
            <person name="Koren S."/>
            <person name="Silverstein K.A.T."/>
            <person name="Beckman K.B."/>
            <person name="Gohl D.M."/>
        </authorList>
    </citation>
    <scope>NUCLEOTIDE SEQUENCE</scope>
    <source>
        <strain evidence="1">Duluth1</strain>
        <tissue evidence="1">Whole animal</tissue>
    </source>
</reference>
<dbReference type="Proteomes" id="UP000828390">
    <property type="component" value="Unassembled WGS sequence"/>
</dbReference>
<evidence type="ECO:0000313" key="2">
    <source>
        <dbReference type="Proteomes" id="UP000828390"/>
    </source>
</evidence>
<comment type="caution">
    <text evidence="1">The sequence shown here is derived from an EMBL/GenBank/DDBJ whole genome shotgun (WGS) entry which is preliminary data.</text>
</comment>
<protein>
    <submittedName>
        <fullName evidence="1">Uncharacterized protein</fullName>
    </submittedName>
</protein>
<gene>
    <name evidence="1" type="ORF">DPMN_023722</name>
</gene>
<keyword evidence="2" id="KW-1185">Reference proteome</keyword>
<sequence length="75" mass="8417">MHAHTFDNFDCYIPLSASTATSRYLQALLHPAIWKHCYIPLSGSTATSRYLQALLHPAICKQAPQKMSKSLEQGR</sequence>
<reference evidence="1" key="2">
    <citation type="submission" date="2020-11" db="EMBL/GenBank/DDBJ databases">
        <authorList>
            <person name="McCartney M.A."/>
            <person name="Auch B."/>
            <person name="Kono T."/>
            <person name="Mallez S."/>
            <person name="Becker A."/>
            <person name="Gohl D.M."/>
            <person name="Silverstein K.A.T."/>
            <person name="Koren S."/>
            <person name="Bechman K.B."/>
            <person name="Herman A."/>
            <person name="Abrahante J.E."/>
            <person name="Garbe J."/>
        </authorList>
    </citation>
    <scope>NUCLEOTIDE SEQUENCE</scope>
    <source>
        <strain evidence="1">Duluth1</strain>
        <tissue evidence="1">Whole animal</tissue>
    </source>
</reference>